<comment type="subcellular location">
    <subcellularLocation>
        <location evidence="1 6">Membrane</location>
        <topology evidence="1 6">Multi-pass membrane protein</topology>
    </subcellularLocation>
</comment>
<dbReference type="EMBL" id="GL377605">
    <property type="protein sequence ID" value="EFJ19539.1"/>
    <property type="molecule type" value="Genomic_DNA"/>
</dbReference>
<dbReference type="InParanoid" id="D8S721"/>
<reference evidence="8 9" key="1">
    <citation type="journal article" date="2011" name="Science">
        <title>The Selaginella genome identifies genetic changes associated with the evolution of vascular plants.</title>
        <authorList>
            <person name="Banks J.A."/>
            <person name="Nishiyama T."/>
            <person name="Hasebe M."/>
            <person name="Bowman J.L."/>
            <person name="Gribskov M."/>
            <person name="dePamphilis C."/>
            <person name="Albert V.A."/>
            <person name="Aono N."/>
            <person name="Aoyama T."/>
            <person name="Ambrose B.A."/>
            <person name="Ashton N.W."/>
            <person name="Axtell M.J."/>
            <person name="Barker E."/>
            <person name="Barker M.S."/>
            <person name="Bennetzen J.L."/>
            <person name="Bonawitz N.D."/>
            <person name="Chapple C."/>
            <person name="Cheng C."/>
            <person name="Correa L.G."/>
            <person name="Dacre M."/>
            <person name="DeBarry J."/>
            <person name="Dreyer I."/>
            <person name="Elias M."/>
            <person name="Engstrom E.M."/>
            <person name="Estelle M."/>
            <person name="Feng L."/>
            <person name="Finet C."/>
            <person name="Floyd S.K."/>
            <person name="Frommer W.B."/>
            <person name="Fujita T."/>
            <person name="Gramzow L."/>
            <person name="Gutensohn M."/>
            <person name="Harholt J."/>
            <person name="Hattori M."/>
            <person name="Heyl A."/>
            <person name="Hirai T."/>
            <person name="Hiwatashi Y."/>
            <person name="Ishikawa M."/>
            <person name="Iwata M."/>
            <person name="Karol K.G."/>
            <person name="Koehler B."/>
            <person name="Kolukisaoglu U."/>
            <person name="Kubo M."/>
            <person name="Kurata T."/>
            <person name="Lalonde S."/>
            <person name="Li K."/>
            <person name="Li Y."/>
            <person name="Litt A."/>
            <person name="Lyons E."/>
            <person name="Manning G."/>
            <person name="Maruyama T."/>
            <person name="Michael T.P."/>
            <person name="Mikami K."/>
            <person name="Miyazaki S."/>
            <person name="Morinaga S."/>
            <person name="Murata T."/>
            <person name="Mueller-Roeber B."/>
            <person name="Nelson D.R."/>
            <person name="Obara M."/>
            <person name="Oguri Y."/>
            <person name="Olmstead R.G."/>
            <person name="Onodera N."/>
            <person name="Petersen B.L."/>
            <person name="Pils B."/>
            <person name="Prigge M."/>
            <person name="Rensing S.A."/>
            <person name="Riano-Pachon D.M."/>
            <person name="Roberts A.W."/>
            <person name="Sato Y."/>
            <person name="Scheller H.V."/>
            <person name="Schulz B."/>
            <person name="Schulz C."/>
            <person name="Shakirov E.V."/>
            <person name="Shibagaki N."/>
            <person name="Shinohara N."/>
            <person name="Shippen D.E."/>
            <person name="Soerensen I."/>
            <person name="Sotooka R."/>
            <person name="Sugimoto N."/>
            <person name="Sugita M."/>
            <person name="Sumikawa N."/>
            <person name="Tanurdzic M."/>
            <person name="Theissen G."/>
            <person name="Ulvskov P."/>
            <person name="Wakazuki S."/>
            <person name="Weng J.K."/>
            <person name="Willats W.W."/>
            <person name="Wipf D."/>
            <person name="Wolf P.G."/>
            <person name="Yang L."/>
            <person name="Zimmer A.D."/>
            <person name="Zhu Q."/>
            <person name="Mitros T."/>
            <person name="Hellsten U."/>
            <person name="Loque D."/>
            <person name="Otillar R."/>
            <person name="Salamov A."/>
            <person name="Schmutz J."/>
            <person name="Shapiro H."/>
            <person name="Lindquist E."/>
            <person name="Lucas S."/>
            <person name="Rokhsar D."/>
            <person name="Grigoriev I.V."/>
        </authorList>
    </citation>
    <scope>NUCLEOTIDE SEQUENCE [LARGE SCALE GENOMIC DNA]</scope>
</reference>
<dbReference type="HOGENOM" id="CLU_025359_1_1_1"/>
<evidence type="ECO:0000256" key="3">
    <source>
        <dbReference type="ARBA" id="ARBA00022692"/>
    </source>
</evidence>
<feature type="transmembrane region" description="Helical" evidence="6">
    <location>
        <begin position="259"/>
        <end position="277"/>
    </location>
</feature>
<feature type="transmembrane region" description="Helical" evidence="6">
    <location>
        <begin position="45"/>
        <end position="70"/>
    </location>
</feature>
<name>D8S721_SELML</name>
<dbReference type="eggNOG" id="ENOG502QUHA">
    <property type="taxonomic scope" value="Eukaryota"/>
</dbReference>
<dbReference type="GO" id="GO:0022857">
    <property type="term" value="F:transmembrane transporter activity"/>
    <property type="evidence" value="ECO:0007669"/>
    <property type="project" value="InterPro"/>
</dbReference>
<keyword evidence="5 6" id="KW-0472">Membrane</keyword>
<dbReference type="Proteomes" id="UP000001514">
    <property type="component" value="Unassembled WGS sequence"/>
</dbReference>
<keyword evidence="9" id="KW-1185">Reference proteome</keyword>
<dbReference type="GO" id="GO:0005886">
    <property type="term" value="C:plasma membrane"/>
    <property type="evidence" value="ECO:0000318"/>
    <property type="project" value="GO_Central"/>
</dbReference>
<accession>D8S721</accession>
<feature type="transmembrane region" description="Helical" evidence="6">
    <location>
        <begin position="163"/>
        <end position="186"/>
    </location>
</feature>
<keyword evidence="3 6" id="KW-0812">Transmembrane</keyword>
<gene>
    <name evidence="8" type="ORF">SELMODRAFT_418866</name>
</gene>
<evidence type="ECO:0000313" key="9">
    <source>
        <dbReference type="Proteomes" id="UP000001514"/>
    </source>
</evidence>
<dbReference type="SUPFAM" id="SSF103481">
    <property type="entry name" value="Multidrug resistance efflux transporter EmrE"/>
    <property type="match status" value="1"/>
</dbReference>
<evidence type="ECO:0000259" key="7">
    <source>
        <dbReference type="Pfam" id="PF00892"/>
    </source>
</evidence>
<keyword evidence="4 6" id="KW-1133">Transmembrane helix</keyword>
<feature type="transmembrane region" description="Helical" evidence="6">
    <location>
        <begin position="283"/>
        <end position="306"/>
    </location>
</feature>
<dbReference type="InterPro" id="IPR037185">
    <property type="entry name" value="EmrE-like"/>
</dbReference>
<feature type="transmembrane region" description="Helical" evidence="6">
    <location>
        <begin position="115"/>
        <end position="133"/>
    </location>
</feature>
<comment type="similarity">
    <text evidence="2 6">Belongs to the drug/metabolite transporter (DMT) superfamily. Plant drug/metabolite exporter (P-DME) (TC 2.A.7.4) family.</text>
</comment>
<evidence type="ECO:0000256" key="5">
    <source>
        <dbReference type="ARBA" id="ARBA00023136"/>
    </source>
</evidence>
<dbReference type="KEGG" id="smo:SELMODRAFT_418866"/>
<organism evidence="9">
    <name type="scientific">Selaginella moellendorffii</name>
    <name type="common">Spikemoss</name>
    <dbReference type="NCBI Taxonomy" id="88036"/>
    <lineage>
        <taxon>Eukaryota</taxon>
        <taxon>Viridiplantae</taxon>
        <taxon>Streptophyta</taxon>
        <taxon>Embryophyta</taxon>
        <taxon>Tracheophyta</taxon>
        <taxon>Lycopodiopsida</taxon>
        <taxon>Selaginellales</taxon>
        <taxon>Selaginellaceae</taxon>
        <taxon>Selaginella</taxon>
    </lineage>
</organism>
<evidence type="ECO:0000256" key="6">
    <source>
        <dbReference type="RuleBase" id="RU363077"/>
    </source>
</evidence>
<dbReference type="PANTHER" id="PTHR31218">
    <property type="entry name" value="WAT1-RELATED PROTEIN"/>
    <property type="match status" value="1"/>
</dbReference>
<dbReference type="OMA" id="WVSIIRF"/>
<evidence type="ECO:0000313" key="8">
    <source>
        <dbReference type="EMBL" id="EFJ19539.1"/>
    </source>
</evidence>
<dbReference type="InterPro" id="IPR030184">
    <property type="entry name" value="WAT1-related"/>
</dbReference>
<feature type="domain" description="EamA" evidence="7">
    <location>
        <begin position="163"/>
        <end position="298"/>
    </location>
</feature>
<dbReference type="AlphaFoldDB" id="D8S721"/>
<feature type="transmembrane region" description="Helical" evidence="6">
    <location>
        <begin position="193"/>
        <end position="213"/>
    </location>
</feature>
<dbReference type="InterPro" id="IPR000620">
    <property type="entry name" value="EamA_dom"/>
</dbReference>
<protein>
    <recommendedName>
        <fullName evidence="6">WAT1-related protein</fullName>
    </recommendedName>
</protein>
<proteinExistence type="inferred from homology"/>
<dbReference type="Gramene" id="EFJ19539">
    <property type="protein sequence ID" value="EFJ19539"/>
    <property type="gene ID" value="SELMODRAFT_418866"/>
</dbReference>
<dbReference type="Pfam" id="PF00892">
    <property type="entry name" value="EamA"/>
    <property type="match status" value="1"/>
</dbReference>
<evidence type="ECO:0000256" key="2">
    <source>
        <dbReference type="ARBA" id="ARBA00007635"/>
    </source>
</evidence>
<feature type="transmembrane region" description="Helical" evidence="6">
    <location>
        <begin position="12"/>
        <end position="33"/>
    </location>
</feature>
<evidence type="ECO:0000256" key="1">
    <source>
        <dbReference type="ARBA" id="ARBA00004141"/>
    </source>
</evidence>
<evidence type="ECO:0000256" key="4">
    <source>
        <dbReference type="ARBA" id="ARBA00022989"/>
    </source>
</evidence>
<feature type="transmembrane region" description="Helical" evidence="6">
    <location>
        <begin position="225"/>
        <end position="247"/>
    </location>
</feature>
<sequence>MADILASNLTVHAALLLTQFLTAFMTLATQAVLKEGVNRLVLGCYCLFLAGAVLAVAAFVFESVFIIQILGLVGLSKTSASFVSAMHPLSTVFTAAFAMLFGVEKVKLLSVYGQAKIAGILVCAGGAILMILYKGPCVLGLQCSSPSSTTPIKSVRTGVEFQVGAFCIVLSSIAAGAMGTFAAKLLKKRPTPVTILAITFLIGSLVSGTAGLFTVDSAAWRLTGSLVPVVMLISVLSLSIFPVLMLWSVMRLGPTIVGCYTPVNTLITSLFSSIFLGRQASKSIIGALLILIGLLLATLVSWVSIIRFNLVSTDFSDPKDGV</sequence>
<feature type="transmembrane region" description="Helical" evidence="6">
    <location>
        <begin position="82"/>
        <end position="103"/>
    </location>
</feature>